<protein>
    <submittedName>
        <fullName evidence="3">3-oxoacyl-ACP reductase</fullName>
    </submittedName>
</protein>
<accession>A0A829Y9E0</accession>
<dbReference type="PANTHER" id="PTHR42760:SF115">
    <property type="entry name" value="3-OXOACYL-[ACYL-CARRIER-PROTEIN] REDUCTASE FABG"/>
    <property type="match status" value="1"/>
</dbReference>
<dbReference type="PROSITE" id="PS00061">
    <property type="entry name" value="ADH_SHORT"/>
    <property type="match status" value="1"/>
</dbReference>
<dbReference type="Pfam" id="PF13561">
    <property type="entry name" value="adh_short_C2"/>
    <property type="match status" value="1"/>
</dbReference>
<dbReference type="InterPro" id="IPR036291">
    <property type="entry name" value="NAD(P)-bd_dom_sf"/>
</dbReference>
<reference evidence="4" key="1">
    <citation type="submission" date="2020-01" db="EMBL/GenBank/DDBJ databases">
        <title>'Steroidobacter agaridevorans' sp. nov., agar-degrading bacteria isolated from rhizosphere soils.</title>
        <authorList>
            <person name="Ikenaga M."/>
            <person name="Kataoka M."/>
            <person name="Murouchi A."/>
            <person name="Katsuragi S."/>
            <person name="Sakai M."/>
        </authorList>
    </citation>
    <scope>NUCLEOTIDE SEQUENCE [LARGE SCALE GENOMIC DNA]</scope>
    <source>
        <strain evidence="4">YU21-B</strain>
    </source>
</reference>
<sequence>MVAARRLSDMDLSLFELRGKSALVTGASMGLGRACATALAMTGANVAVLDIDESSAVKTVEKLRSRGVDSFFVHCDVSNKAQVRAAVAAVVARFGRLDIAINNAGFGIPVGGSENLAQEEWNRVIGINLTGVFLCAQAEAQQMINQEPTQGKIINIASMYGSVAGGNCAYNAAKAGVIHLTKTLAAEWGRFNINVNCISPSWVMTRRMMHLSEEVRSRMRAVTPMGHIQRPEDMFGPVIFLASQASNFVTGHDLLVDGGHTVNTWLSPLERTLAPRVTPEEEIFDTAQDADDP</sequence>
<keyword evidence="2" id="KW-0560">Oxidoreductase</keyword>
<dbReference type="GO" id="GO:0016616">
    <property type="term" value="F:oxidoreductase activity, acting on the CH-OH group of donors, NAD or NADP as acceptor"/>
    <property type="evidence" value="ECO:0007669"/>
    <property type="project" value="TreeGrafter"/>
</dbReference>
<dbReference type="EMBL" id="BLJN01000002">
    <property type="protein sequence ID" value="GFE79655.1"/>
    <property type="molecule type" value="Genomic_DNA"/>
</dbReference>
<comment type="caution">
    <text evidence="3">The sequence shown here is derived from an EMBL/GenBank/DDBJ whole genome shotgun (WGS) entry which is preliminary data.</text>
</comment>
<dbReference type="FunFam" id="3.40.50.720:FF:000084">
    <property type="entry name" value="Short-chain dehydrogenase reductase"/>
    <property type="match status" value="1"/>
</dbReference>
<evidence type="ECO:0000313" key="4">
    <source>
        <dbReference type="Proteomes" id="UP000445000"/>
    </source>
</evidence>
<evidence type="ECO:0000256" key="2">
    <source>
        <dbReference type="ARBA" id="ARBA00023002"/>
    </source>
</evidence>
<organism evidence="3 4">
    <name type="scientific">Steroidobacter agaridevorans</name>
    <dbReference type="NCBI Taxonomy" id="2695856"/>
    <lineage>
        <taxon>Bacteria</taxon>
        <taxon>Pseudomonadati</taxon>
        <taxon>Pseudomonadota</taxon>
        <taxon>Gammaproteobacteria</taxon>
        <taxon>Steroidobacterales</taxon>
        <taxon>Steroidobacteraceae</taxon>
        <taxon>Steroidobacter</taxon>
    </lineage>
</organism>
<keyword evidence="4" id="KW-1185">Reference proteome</keyword>
<dbReference type="SUPFAM" id="SSF51735">
    <property type="entry name" value="NAD(P)-binding Rossmann-fold domains"/>
    <property type="match status" value="1"/>
</dbReference>
<evidence type="ECO:0000256" key="1">
    <source>
        <dbReference type="ARBA" id="ARBA00006484"/>
    </source>
</evidence>
<dbReference type="NCBIfam" id="NF005559">
    <property type="entry name" value="PRK07231.1"/>
    <property type="match status" value="1"/>
</dbReference>
<dbReference type="AlphaFoldDB" id="A0A829Y9E0"/>
<dbReference type="PRINTS" id="PR00080">
    <property type="entry name" value="SDRFAMILY"/>
</dbReference>
<dbReference type="InterPro" id="IPR002347">
    <property type="entry name" value="SDR_fam"/>
</dbReference>
<dbReference type="Proteomes" id="UP000445000">
    <property type="component" value="Unassembled WGS sequence"/>
</dbReference>
<dbReference type="PANTHER" id="PTHR42760">
    <property type="entry name" value="SHORT-CHAIN DEHYDROGENASES/REDUCTASES FAMILY MEMBER"/>
    <property type="match status" value="1"/>
</dbReference>
<dbReference type="PRINTS" id="PR00081">
    <property type="entry name" value="GDHRDH"/>
</dbReference>
<name>A0A829Y9E0_9GAMM</name>
<dbReference type="Gene3D" id="3.40.50.720">
    <property type="entry name" value="NAD(P)-binding Rossmann-like Domain"/>
    <property type="match status" value="1"/>
</dbReference>
<dbReference type="InterPro" id="IPR020904">
    <property type="entry name" value="Sc_DH/Rdtase_CS"/>
</dbReference>
<comment type="similarity">
    <text evidence="1">Belongs to the short-chain dehydrogenases/reductases (SDR) family.</text>
</comment>
<proteinExistence type="inferred from homology"/>
<gene>
    <name evidence="3" type="ORF">GCM10011487_16550</name>
</gene>
<evidence type="ECO:0000313" key="3">
    <source>
        <dbReference type="EMBL" id="GFE79655.1"/>
    </source>
</evidence>